<feature type="modified residue" description="4-aspartylphosphate" evidence="9">
    <location>
        <position position="958"/>
    </location>
</feature>
<evidence type="ECO:0000313" key="14">
    <source>
        <dbReference type="EMBL" id="QEN06650.1"/>
    </source>
</evidence>
<dbReference type="GO" id="GO:0000155">
    <property type="term" value="F:phosphorelay sensor kinase activity"/>
    <property type="evidence" value="ECO:0007669"/>
    <property type="project" value="InterPro"/>
</dbReference>
<dbReference type="InterPro" id="IPR011006">
    <property type="entry name" value="CheY-like_superfamily"/>
</dbReference>
<dbReference type="InterPro" id="IPR000700">
    <property type="entry name" value="PAS-assoc_C"/>
</dbReference>
<organism evidence="14 15">
    <name type="scientific">Oceanispirochaeta crateris</name>
    <dbReference type="NCBI Taxonomy" id="2518645"/>
    <lineage>
        <taxon>Bacteria</taxon>
        <taxon>Pseudomonadati</taxon>
        <taxon>Spirochaetota</taxon>
        <taxon>Spirochaetia</taxon>
        <taxon>Spirochaetales</taxon>
        <taxon>Spirochaetaceae</taxon>
        <taxon>Oceanispirochaeta</taxon>
    </lineage>
</organism>
<keyword evidence="4" id="KW-0808">Transferase</keyword>
<evidence type="ECO:0000256" key="6">
    <source>
        <dbReference type="ARBA" id="ARBA00022777"/>
    </source>
</evidence>
<dbReference type="InterPro" id="IPR004358">
    <property type="entry name" value="Sig_transdc_His_kin-like_C"/>
</dbReference>
<evidence type="ECO:0000256" key="3">
    <source>
        <dbReference type="ARBA" id="ARBA00022553"/>
    </source>
</evidence>
<sequence length="1023" mass="115902">MRGPFRYILLFLLLLQMPFLTAQNQELEKSPHSVLFLFSYHPGHEWEDVLYKTLLEGMKENLPGVDLFVQYMDSKRYSLEERADSILTQLRTDIPSDLLLIVAVDDNALHFLTNKGQDLFPGVPIVFCGINDYPQFQDKLKSPHTGVISRVNLQDTLKLAQSLIPGVKKVFVISDATPTGYGNKQMVEDQARDLQGDLTQLDFHYIDHHHFSTDELLSWSGTLKKDSIILLTSWYRDERATFISEKEFVRRLQRATSVPVFNLLHIRQGVLGGKVTSGENQAKIVLEQINSIVKGSNPSSIPIVDTDTSIYVIDHERMNYWGFRESLLPEDVLLLNQSPVTSYRITIQLLGFSILVLLLIMLTLIRQSILLNKSSIEVEKQKQILFTTLNSIGDGVISTDRESTVTFLNEVAQRISGWSLEEALSQPLSQILSLQRDPNGESLIDPVQRILRGSPVHVQEQDTMLLNRHGLNIHILVRISPIHDPESGTLSGVIIVFRDISDSDKMQQKLHNEQRRLRDAQAMAMVGNWEYDPEFDRYWYSKEVFTLTGIHPNDDEIPESLDLMKIIFSQWKKDVPLSAMFHNEDSLVKSLMTIPSKDGSRILHLMARLARNPESGKIIVTGIIQDFSELTQTRAALKASQEQLRQAARMEAVGKLAGGIAHEFNNLLQIILGYSQLLKDEAAGQQIVEYVEPILKTAASARNLTRQLLLFSRKENLDMEAFSMSRLVYNLIPIFSRLLEENIQLKSDLQGGDDWVLADQHQIEQVLINLCLNARDAMLRGGILTISQSIESTFRSFPGIDGTIPAGDYVHLTVQDNGSGIDESILPEIFDPFFTTKEREKGTGLGLSIVYGIIRQHKGYLNVKTDPEKGSSFHIYLPRIEPIVSTSKKVTLHENHEEPVVDTIVYMAEDDPMVRQLTETMLRNSGYIVKSFMNGKDLIETLEKKQKDAEQIDLFLLDVIMPELGGVQAYHNLRSSGYDVPVLFMSGYTEERLKNLPEFQNVGLIRKPFTLKDLTARIQALLA</sequence>
<evidence type="ECO:0000256" key="7">
    <source>
        <dbReference type="ARBA" id="ARBA00022840"/>
    </source>
</evidence>
<gene>
    <name evidence="14" type="ORF">EXM22_01085</name>
</gene>
<keyword evidence="15" id="KW-1185">Reference proteome</keyword>
<dbReference type="Gene3D" id="1.10.287.130">
    <property type="match status" value="1"/>
</dbReference>
<dbReference type="GO" id="GO:0005524">
    <property type="term" value="F:ATP binding"/>
    <property type="evidence" value="ECO:0007669"/>
    <property type="project" value="UniProtKB-KW"/>
</dbReference>
<dbReference type="Gene3D" id="3.30.450.20">
    <property type="entry name" value="PAS domain"/>
    <property type="match status" value="2"/>
</dbReference>
<evidence type="ECO:0000313" key="15">
    <source>
        <dbReference type="Proteomes" id="UP000324209"/>
    </source>
</evidence>
<evidence type="ECO:0000256" key="9">
    <source>
        <dbReference type="PROSITE-ProRule" id="PRU00169"/>
    </source>
</evidence>
<keyword evidence="3 9" id="KW-0597">Phosphoprotein</keyword>
<dbReference type="SUPFAM" id="SSF47384">
    <property type="entry name" value="Homodimeric domain of signal transducing histidine kinase"/>
    <property type="match status" value="1"/>
</dbReference>
<dbReference type="PANTHER" id="PTHR43065:SF46">
    <property type="entry name" value="C4-DICARBOXYLATE TRANSPORT SENSOR PROTEIN DCTB"/>
    <property type="match status" value="1"/>
</dbReference>
<dbReference type="InterPro" id="IPR000014">
    <property type="entry name" value="PAS"/>
</dbReference>
<dbReference type="InterPro" id="IPR001789">
    <property type="entry name" value="Sig_transdc_resp-reg_receiver"/>
</dbReference>
<comment type="catalytic activity">
    <reaction evidence="1">
        <text>ATP + protein L-histidine = ADP + protein N-phospho-L-histidine.</text>
        <dbReference type="EC" id="2.7.13.3"/>
    </reaction>
</comment>
<dbReference type="SUPFAM" id="SSF55874">
    <property type="entry name" value="ATPase domain of HSP90 chaperone/DNA topoisomerase II/histidine kinase"/>
    <property type="match status" value="1"/>
</dbReference>
<dbReference type="PROSITE" id="PS50112">
    <property type="entry name" value="PAS"/>
    <property type="match status" value="1"/>
</dbReference>
<dbReference type="SMART" id="SM00086">
    <property type="entry name" value="PAC"/>
    <property type="match status" value="1"/>
</dbReference>
<dbReference type="CDD" id="cd00082">
    <property type="entry name" value="HisKA"/>
    <property type="match status" value="1"/>
</dbReference>
<dbReference type="Pfam" id="PF00512">
    <property type="entry name" value="HisKA"/>
    <property type="match status" value="1"/>
</dbReference>
<dbReference type="InterPro" id="IPR001610">
    <property type="entry name" value="PAC"/>
</dbReference>
<dbReference type="SMART" id="SM00387">
    <property type="entry name" value="HATPase_c"/>
    <property type="match status" value="1"/>
</dbReference>
<dbReference type="Gene3D" id="3.30.565.10">
    <property type="entry name" value="Histidine kinase-like ATPase, C-terminal domain"/>
    <property type="match status" value="1"/>
</dbReference>
<dbReference type="InterPro" id="IPR003594">
    <property type="entry name" value="HATPase_dom"/>
</dbReference>
<feature type="domain" description="Histidine kinase" evidence="10">
    <location>
        <begin position="659"/>
        <end position="881"/>
    </location>
</feature>
<feature type="domain" description="PAS" evidence="12">
    <location>
        <begin position="381"/>
        <end position="454"/>
    </location>
</feature>
<dbReference type="InterPro" id="IPR003661">
    <property type="entry name" value="HisK_dim/P_dom"/>
</dbReference>
<feature type="domain" description="PAC" evidence="13">
    <location>
        <begin position="459"/>
        <end position="512"/>
    </location>
</feature>
<keyword evidence="6" id="KW-0418">Kinase</keyword>
<dbReference type="PRINTS" id="PR00344">
    <property type="entry name" value="BCTRLSENSOR"/>
</dbReference>
<evidence type="ECO:0000256" key="1">
    <source>
        <dbReference type="ARBA" id="ARBA00000085"/>
    </source>
</evidence>
<dbReference type="SUPFAM" id="SSF52172">
    <property type="entry name" value="CheY-like"/>
    <property type="match status" value="1"/>
</dbReference>
<dbReference type="PROSITE" id="PS50113">
    <property type="entry name" value="PAC"/>
    <property type="match status" value="1"/>
</dbReference>
<dbReference type="SMART" id="SM00091">
    <property type="entry name" value="PAS"/>
    <property type="match status" value="1"/>
</dbReference>
<evidence type="ECO:0000256" key="4">
    <source>
        <dbReference type="ARBA" id="ARBA00022679"/>
    </source>
</evidence>
<dbReference type="Gene3D" id="3.40.50.2300">
    <property type="match status" value="3"/>
</dbReference>
<dbReference type="SMART" id="SM00388">
    <property type="entry name" value="HisKA"/>
    <property type="match status" value="1"/>
</dbReference>
<dbReference type="EMBL" id="CP036150">
    <property type="protein sequence ID" value="QEN06650.1"/>
    <property type="molecule type" value="Genomic_DNA"/>
</dbReference>
<feature type="domain" description="Response regulatory" evidence="11">
    <location>
        <begin position="904"/>
        <end position="1022"/>
    </location>
</feature>
<dbReference type="Pfam" id="PF02518">
    <property type="entry name" value="HATPase_c"/>
    <property type="match status" value="1"/>
</dbReference>
<dbReference type="InterPro" id="IPR036890">
    <property type="entry name" value="HATPase_C_sf"/>
</dbReference>
<evidence type="ECO:0000259" key="11">
    <source>
        <dbReference type="PROSITE" id="PS50110"/>
    </source>
</evidence>
<dbReference type="SMART" id="SM00448">
    <property type="entry name" value="REC"/>
    <property type="match status" value="1"/>
</dbReference>
<keyword evidence="5" id="KW-0547">Nucleotide-binding</keyword>
<dbReference type="EC" id="2.7.13.3" evidence="2"/>
<dbReference type="AlphaFoldDB" id="A0A5C1QI32"/>
<dbReference type="Pfam" id="PF08448">
    <property type="entry name" value="PAS_4"/>
    <property type="match status" value="1"/>
</dbReference>
<evidence type="ECO:0000259" key="13">
    <source>
        <dbReference type="PROSITE" id="PS50113"/>
    </source>
</evidence>
<evidence type="ECO:0000259" key="12">
    <source>
        <dbReference type="PROSITE" id="PS50112"/>
    </source>
</evidence>
<dbReference type="PROSITE" id="PS50110">
    <property type="entry name" value="RESPONSE_REGULATORY"/>
    <property type="match status" value="1"/>
</dbReference>
<keyword evidence="8" id="KW-0902">Two-component regulatory system</keyword>
<dbReference type="CDD" id="cd00130">
    <property type="entry name" value="PAS"/>
    <property type="match status" value="1"/>
</dbReference>
<dbReference type="Proteomes" id="UP000324209">
    <property type="component" value="Chromosome"/>
</dbReference>
<dbReference type="Pfam" id="PF00072">
    <property type="entry name" value="Response_reg"/>
    <property type="match status" value="1"/>
</dbReference>
<dbReference type="NCBIfam" id="TIGR00229">
    <property type="entry name" value="sensory_box"/>
    <property type="match status" value="1"/>
</dbReference>
<dbReference type="KEGG" id="ock:EXM22_01085"/>
<evidence type="ECO:0000259" key="10">
    <source>
        <dbReference type="PROSITE" id="PS50109"/>
    </source>
</evidence>
<evidence type="ECO:0000256" key="8">
    <source>
        <dbReference type="ARBA" id="ARBA00023012"/>
    </source>
</evidence>
<evidence type="ECO:0000256" key="5">
    <source>
        <dbReference type="ARBA" id="ARBA00022741"/>
    </source>
</evidence>
<dbReference type="InterPro" id="IPR013656">
    <property type="entry name" value="PAS_4"/>
</dbReference>
<proteinExistence type="predicted"/>
<reference evidence="14 15" key="1">
    <citation type="submission" date="2019-02" db="EMBL/GenBank/DDBJ databases">
        <title>Complete Genome Sequence and Methylome Analysis of free living Spirochaetas.</title>
        <authorList>
            <person name="Fomenkov A."/>
            <person name="Dubinina G."/>
            <person name="Leshcheva N."/>
            <person name="Mikheeva N."/>
            <person name="Grabovich M."/>
            <person name="Vincze T."/>
            <person name="Roberts R.J."/>
        </authorList>
    </citation>
    <scope>NUCLEOTIDE SEQUENCE [LARGE SCALE GENOMIC DNA]</scope>
    <source>
        <strain evidence="14 15">K2</strain>
    </source>
</reference>
<name>A0A5C1QI32_9SPIO</name>
<dbReference type="PROSITE" id="PS50109">
    <property type="entry name" value="HIS_KIN"/>
    <property type="match status" value="1"/>
</dbReference>
<protein>
    <recommendedName>
        <fullName evidence="2">histidine kinase</fullName>
        <ecNumber evidence="2">2.7.13.3</ecNumber>
    </recommendedName>
</protein>
<dbReference type="InterPro" id="IPR005467">
    <property type="entry name" value="His_kinase_dom"/>
</dbReference>
<dbReference type="PANTHER" id="PTHR43065">
    <property type="entry name" value="SENSOR HISTIDINE KINASE"/>
    <property type="match status" value="1"/>
</dbReference>
<accession>A0A5C1QI32</accession>
<dbReference type="OrthoDB" id="369073at2"/>
<dbReference type="InterPro" id="IPR036097">
    <property type="entry name" value="HisK_dim/P_sf"/>
</dbReference>
<evidence type="ECO:0000256" key="2">
    <source>
        <dbReference type="ARBA" id="ARBA00012438"/>
    </source>
</evidence>
<dbReference type="SUPFAM" id="SSF55785">
    <property type="entry name" value="PYP-like sensor domain (PAS domain)"/>
    <property type="match status" value="1"/>
</dbReference>
<keyword evidence="7" id="KW-0067">ATP-binding</keyword>
<dbReference type="InterPro" id="IPR035965">
    <property type="entry name" value="PAS-like_dom_sf"/>
</dbReference>